<name>S7WJC5_9BACT</name>
<dbReference type="eggNOG" id="COG0784">
    <property type="taxonomic scope" value="Bacteria"/>
</dbReference>
<evidence type="ECO:0000313" key="4">
    <source>
        <dbReference type="EMBL" id="EPR66814.1"/>
    </source>
</evidence>
<reference evidence="4 5" key="1">
    <citation type="journal article" date="2013" name="Genome Announc.">
        <title>Draft Genome Sequence of Cyclobacterium qasimii Strain M12-11BT, Isolated from Arctic Marine Sediment.</title>
        <authorList>
            <person name="Shivaji S."/>
            <person name="Ara S."/>
            <person name="Singh A."/>
            <person name="Kumar Pinnaka A."/>
        </authorList>
    </citation>
    <scope>NUCLEOTIDE SEQUENCE [LARGE SCALE GENOMIC DNA]</scope>
    <source>
        <strain evidence="4 5">M12-11B</strain>
    </source>
</reference>
<dbReference type="PROSITE" id="PS50110">
    <property type="entry name" value="RESPONSE_REGULATORY"/>
    <property type="match status" value="1"/>
</dbReference>
<feature type="domain" description="Response regulatory" evidence="3">
    <location>
        <begin position="7"/>
        <end position="122"/>
    </location>
</feature>
<evidence type="ECO:0000259" key="3">
    <source>
        <dbReference type="PROSITE" id="PS50110"/>
    </source>
</evidence>
<accession>S7WJC5</accession>
<dbReference type="SUPFAM" id="SSF52172">
    <property type="entry name" value="CheY-like"/>
    <property type="match status" value="1"/>
</dbReference>
<gene>
    <name evidence="4" type="ORF">ADICYQ_4075</name>
</gene>
<dbReference type="GO" id="GO:0000160">
    <property type="term" value="P:phosphorelay signal transduction system"/>
    <property type="evidence" value="ECO:0007669"/>
    <property type="project" value="InterPro"/>
</dbReference>
<dbReference type="PANTHER" id="PTHR44591">
    <property type="entry name" value="STRESS RESPONSE REGULATOR PROTEIN 1"/>
    <property type="match status" value="1"/>
</dbReference>
<proteinExistence type="predicted"/>
<dbReference type="InterPro" id="IPR011006">
    <property type="entry name" value="CheY-like_superfamily"/>
</dbReference>
<dbReference type="Proteomes" id="UP000014974">
    <property type="component" value="Unassembled WGS sequence"/>
</dbReference>
<comment type="caution">
    <text evidence="4">The sequence shown here is derived from an EMBL/GenBank/DDBJ whole genome shotgun (WGS) entry which is preliminary data.</text>
</comment>
<dbReference type="STRING" id="641524.ADICYQ_4075"/>
<keyword evidence="1 2" id="KW-0597">Phosphoprotein</keyword>
<sequence>MEQDRKTIVFVDDDKVQHMINRRILEKMNRGLKMVFFEDPYDALEWLSNNYTDVILLDINMPKMDGWDFLKRMEAKGIKGNVKMLTASMDPNDLNKSKEFKQISGFLIKPIQEQNFMELLAD</sequence>
<organism evidence="4 5">
    <name type="scientific">Cyclobacterium qasimii M12-11B</name>
    <dbReference type="NCBI Taxonomy" id="641524"/>
    <lineage>
        <taxon>Bacteria</taxon>
        <taxon>Pseudomonadati</taxon>
        <taxon>Bacteroidota</taxon>
        <taxon>Cytophagia</taxon>
        <taxon>Cytophagales</taxon>
        <taxon>Cyclobacteriaceae</taxon>
        <taxon>Cyclobacterium</taxon>
    </lineage>
</organism>
<dbReference type="PANTHER" id="PTHR44591:SF3">
    <property type="entry name" value="RESPONSE REGULATORY DOMAIN-CONTAINING PROTEIN"/>
    <property type="match status" value="1"/>
</dbReference>
<dbReference type="Pfam" id="PF00072">
    <property type="entry name" value="Response_reg"/>
    <property type="match status" value="1"/>
</dbReference>
<dbReference type="SMART" id="SM00448">
    <property type="entry name" value="REC"/>
    <property type="match status" value="1"/>
</dbReference>
<dbReference type="InterPro" id="IPR001789">
    <property type="entry name" value="Sig_transdc_resp-reg_receiver"/>
</dbReference>
<dbReference type="AlphaFoldDB" id="S7WJC5"/>
<feature type="modified residue" description="4-aspartylphosphate" evidence="2">
    <location>
        <position position="58"/>
    </location>
</feature>
<evidence type="ECO:0000256" key="1">
    <source>
        <dbReference type="ARBA" id="ARBA00022553"/>
    </source>
</evidence>
<dbReference type="RefSeq" id="WP_020891079.1">
    <property type="nucleotide sequence ID" value="NZ_ATNM01000139.1"/>
</dbReference>
<dbReference type="OrthoDB" id="1524091at2"/>
<dbReference type="EMBL" id="ATNM01000139">
    <property type="protein sequence ID" value="EPR66814.1"/>
    <property type="molecule type" value="Genomic_DNA"/>
</dbReference>
<evidence type="ECO:0000313" key="5">
    <source>
        <dbReference type="Proteomes" id="UP000014974"/>
    </source>
</evidence>
<protein>
    <submittedName>
        <fullName evidence="4">Receiver protein of a two-component response regulator</fullName>
    </submittedName>
</protein>
<evidence type="ECO:0000256" key="2">
    <source>
        <dbReference type="PROSITE-ProRule" id="PRU00169"/>
    </source>
</evidence>
<dbReference type="Gene3D" id="3.40.50.2300">
    <property type="match status" value="1"/>
</dbReference>
<dbReference type="InterPro" id="IPR050595">
    <property type="entry name" value="Bact_response_regulator"/>
</dbReference>